<feature type="coiled-coil region" evidence="3">
    <location>
        <begin position="494"/>
        <end position="524"/>
    </location>
</feature>
<name>A0A4S8QRN9_9HELO</name>
<evidence type="ECO:0000256" key="1">
    <source>
        <dbReference type="ARBA" id="ARBA00022857"/>
    </source>
</evidence>
<accession>A0A4S8QRN9</accession>
<comment type="caution">
    <text evidence="6">The sequence shown here is derived from an EMBL/GenBank/DDBJ whole genome shotgun (WGS) entry which is preliminary data.</text>
</comment>
<evidence type="ECO:0000256" key="2">
    <source>
        <dbReference type="ARBA" id="ARBA00023002"/>
    </source>
</evidence>
<evidence type="ECO:0000256" key="4">
    <source>
        <dbReference type="SAM" id="MobiDB-lite"/>
    </source>
</evidence>
<feature type="region of interest" description="Disordered" evidence="4">
    <location>
        <begin position="587"/>
        <end position="611"/>
    </location>
</feature>
<keyword evidence="3" id="KW-0175">Coiled coil</keyword>
<dbReference type="PANTHER" id="PTHR43765:SF2">
    <property type="entry name" value="2-DEHYDROPANTOATE 2-REDUCTASE"/>
    <property type="match status" value="1"/>
</dbReference>
<feature type="compositionally biased region" description="Basic and acidic residues" evidence="4">
    <location>
        <begin position="587"/>
        <end position="596"/>
    </location>
</feature>
<dbReference type="SUPFAM" id="SSF48179">
    <property type="entry name" value="6-phosphogluconate dehydrogenase C-terminal domain-like"/>
    <property type="match status" value="1"/>
</dbReference>
<dbReference type="GO" id="GO:0005739">
    <property type="term" value="C:mitochondrion"/>
    <property type="evidence" value="ECO:0007669"/>
    <property type="project" value="TreeGrafter"/>
</dbReference>
<keyword evidence="1" id="KW-0521">NADP</keyword>
<dbReference type="InterPro" id="IPR008927">
    <property type="entry name" value="6-PGluconate_DH-like_C_sf"/>
</dbReference>
<evidence type="ECO:0000313" key="6">
    <source>
        <dbReference type="EMBL" id="THV46901.1"/>
    </source>
</evidence>
<dbReference type="Proteomes" id="UP000308671">
    <property type="component" value="Unassembled WGS sequence"/>
</dbReference>
<dbReference type="InterPro" id="IPR013328">
    <property type="entry name" value="6PGD_dom2"/>
</dbReference>
<keyword evidence="7" id="KW-1185">Reference proteome</keyword>
<gene>
    <name evidence="6" type="ORF">BGAL_0351g00090</name>
</gene>
<sequence length="611" mass="68818">MSLITKSLWRVGPLPKPSASIIHFQQARNLLYHQQSRDVSAIARGKRIHVAGAHRLQTLIANGIVQSAKYPLRNPVTLMVSNNDYIRQYVDTDGKIQMIKDGIATTIVGAVDMEVLPFSMEYSVPDGTFPPAKNLRYKRLLMDTAPNEDDLLVDDVSSLLDNALHTPDPKKRAHKAARLPISDMKVCDLSYFLELNATFCDHGKGIPVEKEDIVEIRAAPKDSDLKVVPVTHMAKINTDPIDYLIYGERPRDLIRFFKNIRHRLHPSSVVVIVGNNPGLVQDLYDQVFPDISKRPNFVECINATHMEETSITGIWESLRSVPIVRGKLLLGPLARTYDDGMTPGEVEKREQEVDCLVSRVMDAPLFGAEKIDRRGLERYKLKKLVARAVIYPLTVAFNCMMGEIFSTEERVTEARLLFDEACAVIQSVDETLTRRILLDNLLWAVVRHPNIRPIMLKCVELGFDTNIDLDNGWIIKNAPKGMAPMHTKYSSIVKERAREAAKAIAADKEEAAKAEARLKMARETFAKRMEENDTEEVVRRGFKRFAFGQKIEAPLNFPDKTYYKTRSPLEASSIWQKLEAPLNVRVEKGNESDPSVHVKGSGDAAAQKISE</sequence>
<reference evidence="6 7" key="1">
    <citation type="submission" date="2017-12" db="EMBL/GenBank/DDBJ databases">
        <title>Comparative genomics of Botrytis spp.</title>
        <authorList>
            <person name="Valero-Jimenez C.A."/>
            <person name="Tapia P."/>
            <person name="Veloso J."/>
            <person name="Silva-Moreno E."/>
            <person name="Staats M."/>
            <person name="Valdes J.H."/>
            <person name="Van Kan J.A.L."/>
        </authorList>
    </citation>
    <scope>NUCLEOTIDE SEQUENCE [LARGE SCALE GENOMIC DNA]</scope>
    <source>
        <strain evidence="6 7">MUCL435</strain>
    </source>
</reference>
<dbReference type="AlphaFoldDB" id="A0A4S8QRN9"/>
<dbReference type="GO" id="GO:0008677">
    <property type="term" value="F:2-dehydropantoate 2-reductase activity"/>
    <property type="evidence" value="ECO:0007669"/>
    <property type="project" value="TreeGrafter"/>
</dbReference>
<dbReference type="Gene3D" id="1.10.1040.10">
    <property type="entry name" value="N-(1-d-carboxylethyl)-l-norvaline Dehydrogenase, domain 2"/>
    <property type="match status" value="1"/>
</dbReference>
<organism evidence="6 7">
    <name type="scientific">Botrytis galanthina</name>
    <dbReference type="NCBI Taxonomy" id="278940"/>
    <lineage>
        <taxon>Eukaryota</taxon>
        <taxon>Fungi</taxon>
        <taxon>Dikarya</taxon>
        <taxon>Ascomycota</taxon>
        <taxon>Pezizomycotina</taxon>
        <taxon>Leotiomycetes</taxon>
        <taxon>Helotiales</taxon>
        <taxon>Sclerotiniaceae</taxon>
        <taxon>Botrytis</taxon>
    </lineage>
</organism>
<keyword evidence="2" id="KW-0560">Oxidoreductase</keyword>
<dbReference type="EMBL" id="PQXL01000351">
    <property type="protein sequence ID" value="THV46901.1"/>
    <property type="molecule type" value="Genomic_DNA"/>
</dbReference>
<evidence type="ECO:0000313" key="7">
    <source>
        <dbReference type="Proteomes" id="UP000308671"/>
    </source>
</evidence>
<dbReference type="InterPro" id="IPR013752">
    <property type="entry name" value="KPA_reductase"/>
</dbReference>
<evidence type="ECO:0000256" key="3">
    <source>
        <dbReference type="SAM" id="Coils"/>
    </source>
</evidence>
<feature type="domain" description="Ketopantoate reductase C-terminal" evidence="5">
    <location>
        <begin position="377"/>
        <end position="479"/>
    </location>
</feature>
<proteinExistence type="predicted"/>
<dbReference type="InterPro" id="IPR050838">
    <property type="entry name" value="Ketopantoate_reductase"/>
</dbReference>
<dbReference type="OrthoDB" id="73846at2759"/>
<dbReference type="GO" id="GO:0050661">
    <property type="term" value="F:NADP binding"/>
    <property type="evidence" value="ECO:0007669"/>
    <property type="project" value="TreeGrafter"/>
</dbReference>
<evidence type="ECO:0000259" key="5">
    <source>
        <dbReference type="Pfam" id="PF08546"/>
    </source>
</evidence>
<dbReference type="Pfam" id="PF08546">
    <property type="entry name" value="ApbA_C"/>
    <property type="match status" value="1"/>
</dbReference>
<dbReference type="PANTHER" id="PTHR43765">
    <property type="entry name" value="2-DEHYDROPANTOATE 2-REDUCTASE-RELATED"/>
    <property type="match status" value="1"/>
</dbReference>
<protein>
    <recommendedName>
        <fullName evidence="5">Ketopantoate reductase C-terminal domain-containing protein</fullName>
    </recommendedName>
</protein>